<dbReference type="Proteomes" id="UP000053989">
    <property type="component" value="Unassembled WGS sequence"/>
</dbReference>
<proteinExistence type="predicted"/>
<sequence length="170" mass="19268">QSQSKTSLTLDMNHFFIHKTGVESACKHCWALHDKDPATWNTAYPNNKQQINYSVGTVTGTLQGHITKWHLIEYLEIASNPNRQWQIQLSNIEVAIGLGYTFYELKEIAKKDGKLNNLPPHSTNSTPPDNVASKNQANILLFSLPQLHKHLIDFIVADDQSLNVLECKEF</sequence>
<reference evidence="1 2" key="1">
    <citation type="submission" date="2014-04" db="EMBL/GenBank/DDBJ databases">
        <authorList>
            <consortium name="DOE Joint Genome Institute"/>
            <person name="Kuo A."/>
            <person name="Kohler A."/>
            <person name="Nagy L.G."/>
            <person name="Floudas D."/>
            <person name="Copeland A."/>
            <person name="Barry K.W."/>
            <person name="Cichocki N."/>
            <person name="Veneault-Fourrey C."/>
            <person name="LaButti K."/>
            <person name="Lindquist E.A."/>
            <person name="Lipzen A."/>
            <person name="Lundell T."/>
            <person name="Morin E."/>
            <person name="Murat C."/>
            <person name="Sun H."/>
            <person name="Tunlid A."/>
            <person name="Henrissat B."/>
            <person name="Grigoriev I.V."/>
            <person name="Hibbett D.S."/>
            <person name="Martin F."/>
            <person name="Nordberg H.P."/>
            <person name="Cantor M.N."/>
            <person name="Hua S.X."/>
        </authorList>
    </citation>
    <scope>NUCLEOTIDE SEQUENCE [LARGE SCALE GENOMIC DNA]</scope>
    <source>
        <strain evidence="1 2">Foug A</strain>
    </source>
</reference>
<feature type="non-terminal residue" evidence="1">
    <location>
        <position position="1"/>
    </location>
</feature>
<accession>A0A0C3CQE5</accession>
<dbReference type="HOGENOM" id="CLU_072868_0_0_1"/>
<gene>
    <name evidence="1" type="ORF">SCLCIDRAFT_144609</name>
</gene>
<evidence type="ECO:0000313" key="2">
    <source>
        <dbReference type="Proteomes" id="UP000053989"/>
    </source>
</evidence>
<dbReference type="EMBL" id="KN822324">
    <property type="protein sequence ID" value="KIM50810.1"/>
    <property type="molecule type" value="Genomic_DNA"/>
</dbReference>
<evidence type="ECO:0000313" key="1">
    <source>
        <dbReference type="EMBL" id="KIM50810.1"/>
    </source>
</evidence>
<keyword evidence="2" id="KW-1185">Reference proteome</keyword>
<organism evidence="1 2">
    <name type="scientific">Scleroderma citrinum Foug A</name>
    <dbReference type="NCBI Taxonomy" id="1036808"/>
    <lineage>
        <taxon>Eukaryota</taxon>
        <taxon>Fungi</taxon>
        <taxon>Dikarya</taxon>
        <taxon>Basidiomycota</taxon>
        <taxon>Agaricomycotina</taxon>
        <taxon>Agaricomycetes</taxon>
        <taxon>Agaricomycetidae</taxon>
        <taxon>Boletales</taxon>
        <taxon>Sclerodermatineae</taxon>
        <taxon>Sclerodermataceae</taxon>
        <taxon>Scleroderma</taxon>
    </lineage>
</organism>
<dbReference type="OrthoDB" id="2682078at2759"/>
<dbReference type="AlphaFoldDB" id="A0A0C3CQE5"/>
<name>A0A0C3CQE5_9AGAM</name>
<protein>
    <submittedName>
        <fullName evidence="1">Uncharacterized protein</fullName>
    </submittedName>
</protein>
<reference evidence="2" key="2">
    <citation type="submission" date="2015-01" db="EMBL/GenBank/DDBJ databases">
        <title>Evolutionary Origins and Diversification of the Mycorrhizal Mutualists.</title>
        <authorList>
            <consortium name="DOE Joint Genome Institute"/>
            <consortium name="Mycorrhizal Genomics Consortium"/>
            <person name="Kohler A."/>
            <person name="Kuo A."/>
            <person name="Nagy L.G."/>
            <person name="Floudas D."/>
            <person name="Copeland A."/>
            <person name="Barry K.W."/>
            <person name="Cichocki N."/>
            <person name="Veneault-Fourrey C."/>
            <person name="LaButti K."/>
            <person name="Lindquist E.A."/>
            <person name="Lipzen A."/>
            <person name="Lundell T."/>
            <person name="Morin E."/>
            <person name="Murat C."/>
            <person name="Riley R."/>
            <person name="Ohm R."/>
            <person name="Sun H."/>
            <person name="Tunlid A."/>
            <person name="Henrissat B."/>
            <person name="Grigoriev I.V."/>
            <person name="Hibbett D.S."/>
            <person name="Martin F."/>
        </authorList>
    </citation>
    <scope>NUCLEOTIDE SEQUENCE [LARGE SCALE GENOMIC DNA]</scope>
    <source>
        <strain evidence="2">Foug A</strain>
    </source>
</reference>
<dbReference type="InParanoid" id="A0A0C3CQE5"/>